<dbReference type="EMBL" id="AYXG01000155">
    <property type="protein sequence ID" value="EWC60511.1"/>
    <property type="molecule type" value="Genomic_DNA"/>
</dbReference>
<protein>
    <recommendedName>
        <fullName evidence="1">YdhG-like domain-containing protein</fullName>
    </recommendedName>
</protein>
<evidence type="ECO:0000259" key="1">
    <source>
        <dbReference type="Pfam" id="PF08818"/>
    </source>
</evidence>
<evidence type="ECO:0000313" key="3">
    <source>
        <dbReference type="Proteomes" id="UP000019277"/>
    </source>
</evidence>
<dbReference type="eggNOG" id="COG5649">
    <property type="taxonomic scope" value="Bacteria"/>
</dbReference>
<feature type="domain" description="YdhG-like" evidence="1">
    <location>
        <begin position="19"/>
        <end position="112"/>
    </location>
</feature>
<gene>
    <name evidence="2" type="ORF">UO65_4179</name>
</gene>
<dbReference type="OrthoDB" id="192368at2"/>
<dbReference type="Proteomes" id="UP000019277">
    <property type="component" value="Unassembled WGS sequence"/>
</dbReference>
<organism evidence="2 3">
    <name type="scientific">Actinokineospora spheciospongiae</name>
    <dbReference type="NCBI Taxonomy" id="909613"/>
    <lineage>
        <taxon>Bacteria</taxon>
        <taxon>Bacillati</taxon>
        <taxon>Actinomycetota</taxon>
        <taxon>Actinomycetes</taxon>
        <taxon>Pseudonocardiales</taxon>
        <taxon>Pseudonocardiaceae</taxon>
        <taxon>Actinokineospora</taxon>
    </lineage>
</organism>
<proteinExistence type="predicted"/>
<sequence length="116" mass="12521">MPKFATVDEYTAALAEPLREIVEGMRPVLSGALPEATEGLFHGAPTWSVGKARVCFVKAHGSHVAFALWRGQDVEDASGRLEAMSNRMAQVRLRSASDIDPAVFAGWLRQALALEG</sequence>
<accession>A0A8E2WXS2</accession>
<dbReference type="Pfam" id="PF08818">
    <property type="entry name" value="DUF1801"/>
    <property type="match status" value="1"/>
</dbReference>
<accession>W7IVQ9</accession>
<dbReference type="SUPFAM" id="SSF159888">
    <property type="entry name" value="YdhG-like"/>
    <property type="match status" value="1"/>
</dbReference>
<name>W7IVQ9_9PSEU</name>
<dbReference type="RefSeq" id="WP_035285093.1">
    <property type="nucleotide sequence ID" value="NZ_AYXG01000155.1"/>
</dbReference>
<reference evidence="2 3" key="1">
    <citation type="journal article" date="2014" name="Genome Announc.">
        <title>Draft Genome Sequence of the Antitrypanosomally Active Sponge-Associated Bacterium Actinokineospora sp. Strain EG49.</title>
        <authorList>
            <person name="Harjes J."/>
            <person name="Ryu T."/>
            <person name="Abdelmohsen U.R."/>
            <person name="Moitinho-Silva L."/>
            <person name="Horn H."/>
            <person name="Ravasi T."/>
            <person name="Hentschel U."/>
        </authorList>
    </citation>
    <scope>NUCLEOTIDE SEQUENCE [LARGE SCALE GENOMIC DNA]</scope>
    <source>
        <strain evidence="2 3">EG49</strain>
    </source>
</reference>
<comment type="caution">
    <text evidence="2">The sequence shown here is derived from an EMBL/GenBank/DDBJ whole genome shotgun (WGS) entry which is preliminary data.</text>
</comment>
<keyword evidence="3" id="KW-1185">Reference proteome</keyword>
<dbReference type="InterPro" id="IPR014922">
    <property type="entry name" value="YdhG-like"/>
</dbReference>
<dbReference type="AlphaFoldDB" id="W7IVQ9"/>
<evidence type="ECO:0000313" key="2">
    <source>
        <dbReference type="EMBL" id="EWC60511.1"/>
    </source>
</evidence>
<dbReference type="Gene3D" id="3.90.1150.200">
    <property type="match status" value="1"/>
</dbReference>